<gene>
    <name evidence="2" type="ORF">EDD36DRAFT_440869</name>
</gene>
<dbReference type="InterPro" id="IPR021833">
    <property type="entry name" value="DUF3425"/>
</dbReference>
<dbReference type="AlphaFoldDB" id="A0AAN6ICE9"/>
<dbReference type="EMBL" id="MU404355">
    <property type="protein sequence ID" value="KAI1612336.1"/>
    <property type="molecule type" value="Genomic_DNA"/>
</dbReference>
<dbReference type="CDD" id="cd14688">
    <property type="entry name" value="bZIP_YAP"/>
    <property type="match status" value="1"/>
</dbReference>
<dbReference type="PANTHER" id="PTHR37012:SF2">
    <property type="entry name" value="BZIP DOMAIN-CONTAINING PROTEIN-RELATED"/>
    <property type="match status" value="1"/>
</dbReference>
<accession>A0AAN6ICE9</accession>
<keyword evidence="3" id="KW-1185">Reference proteome</keyword>
<dbReference type="PANTHER" id="PTHR37012">
    <property type="entry name" value="B-ZIP TRANSCRIPTION FACTOR (EUROFUNG)-RELATED"/>
    <property type="match status" value="1"/>
</dbReference>
<sequence>MPLRLADSTDAAQSAIEKRRARNRVSQKSFRERQALHIQQLERRLADTSRDESVRLRLSQEGSDSLRKGLLAARKRIRGLATALTSVADDIAVALDLEDGPTRQSHIDDASPADLIDETSVEIEAQPSAMPTVATPESQCLHNIEIQQRPLGSSNDLPAYSTSAAGFTQETTIDPYVEHGGVLEFACESPPSKALISHRRPMEEVNGQCIPESSNMQSVLASLDASWYMQSDEFQTMHPPMAHSYPHVAPRDSEPSPTTYAPRITFPPGNPTFPSTFSAHLAACEFFIKQNKIYKQRHQPDSHEAWPKLVSNMVNMFINTAWPEMRVWWAYMQSSAAVEKIMRWRLDPCMESYEAMKECHRPTAIQLTVVHPAIIDWLFFPSVRDRVVELYSYSWMLDQLMCELLAAYVVEADLSKLITDLGDASPKRGYFRIWDLVRTIAQEDADDGTTTNMDPDMVWRDLPLGVPLSLFELDEDESEEEWTPMSLAQIFHSRKAAIRLFKLLHMDDRQSVRLDPLFAFKYPELCDDPSILAQGMDCTLKVNSVPVPLPKPLTRATIMKYKMMLWKTVT</sequence>
<evidence type="ECO:0000313" key="2">
    <source>
        <dbReference type="EMBL" id="KAI1612336.1"/>
    </source>
</evidence>
<proteinExistence type="predicted"/>
<dbReference type="Proteomes" id="UP001203852">
    <property type="component" value="Unassembled WGS sequence"/>
</dbReference>
<dbReference type="InterPro" id="IPR046347">
    <property type="entry name" value="bZIP_sf"/>
</dbReference>
<dbReference type="GO" id="GO:0003700">
    <property type="term" value="F:DNA-binding transcription factor activity"/>
    <property type="evidence" value="ECO:0007669"/>
    <property type="project" value="InterPro"/>
</dbReference>
<comment type="caution">
    <text evidence="2">The sequence shown here is derived from an EMBL/GenBank/DDBJ whole genome shotgun (WGS) entry which is preliminary data.</text>
</comment>
<name>A0AAN6ICE9_9EURO</name>
<dbReference type="Pfam" id="PF11905">
    <property type="entry name" value="DUF3425"/>
    <property type="match status" value="1"/>
</dbReference>
<evidence type="ECO:0000256" key="1">
    <source>
        <dbReference type="SAM" id="MobiDB-lite"/>
    </source>
</evidence>
<organism evidence="2 3">
    <name type="scientific">Exophiala viscosa</name>
    <dbReference type="NCBI Taxonomy" id="2486360"/>
    <lineage>
        <taxon>Eukaryota</taxon>
        <taxon>Fungi</taxon>
        <taxon>Dikarya</taxon>
        <taxon>Ascomycota</taxon>
        <taxon>Pezizomycotina</taxon>
        <taxon>Eurotiomycetes</taxon>
        <taxon>Chaetothyriomycetidae</taxon>
        <taxon>Chaetothyriales</taxon>
        <taxon>Herpotrichiellaceae</taxon>
        <taxon>Exophiala</taxon>
    </lineage>
</organism>
<dbReference type="Gene3D" id="1.20.5.170">
    <property type="match status" value="1"/>
</dbReference>
<reference evidence="2" key="1">
    <citation type="journal article" date="2022" name="bioRxiv">
        <title>Deciphering the potential niche of two novel black yeast fungi from a biological soil crust based on their genomes, phenotypes, and melanin regulation.</title>
        <authorList>
            <consortium name="DOE Joint Genome Institute"/>
            <person name="Carr E.C."/>
            <person name="Barton Q."/>
            <person name="Grambo S."/>
            <person name="Sullivan M."/>
            <person name="Renfro C.M."/>
            <person name="Kuo A."/>
            <person name="Pangilinan J."/>
            <person name="Lipzen A."/>
            <person name="Keymanesh K."/>
            <person name="Savage E."/>
            <person name="Barry K."/>
            <person name="Grigoriev I.V."/>
            <person name="Riekhof W.R."/>
            <person name="Harris S.S."/>
        </authorList>
    </citation>
    <scope>NUCLEOTIDE SEQUENCE</scope>
    <source>
        <strain evidence="2">JF 03-4F</strain>
    </source>
</reference>
<feature type="region of interest" description="Disordered" evidence="1">
    <location>
        <begin position="1"/>
        <end position="30"/>
    </location>
</feature>
<evidence type="ECO:0000313" key="3">
    <source>
        <dbReference type="Proteomes" id="UP001203852"/>
    </source>
</evidence>
<protein>
    <recommendedName>
        <fullName evidence="4">BZIP domain-containing protein</fullName>
    </recommendedName>
</protein>
<dbReference type="SUPFAM" id="SSF57959">
    <property type="entry name" value="Leucine zipper domain"/>
    <property type="match status" value="1"/>
</dbReference>
<evidence type="ECO:0008006" key="4">
    <source>
        <dbReference type="Google" id="ProtNLM"/>
    </source>
</evidence>